<evidence type="ECO:0000313" key="2">
    <source>
        <dbReference type="EMBL" id="MXP32271.1"/>
    </source>
</evidence>
<dbReference type="Proteomes" id="UP000446786">
    <property type="component" value="Unassembled WGS sequence"/>
</dbReference>
<protein>
    <submittedName>
        <fullName evidence="2">Uncharacterized protein</fullName>
    </submittedName>
</protein>
<accession>A0A845ATX2</accession>
<dbReference type="OrthoDB" id="9854849at2"/>
<sequence length="109" mass="11883">MLTTFLLASALPLVQVDATDTRFDEKRTFVSGKAETALAGESDAEVLCLDMLPGTRHKSICLVRSEWKKAVTMAEAAPKLRNSSQIYNHSHSSFGSAKKYGIGSNASRY</sequence>
<dbReference type="EMBL" id="WTYE01000001">
    <property type="protein sequence ID" value="MXP32271.1"/>
    <property type="molecule type" value="Genomic_DNA"/>
</dbReference>
<dbReference type="RefSeq" id="WP_160779621.1">
    <property type="nucleotide sequence ID" value="NZ_BAAAZF010000001.1"/>
</dbReference>
<evidence type="ECO:0000313" key="3">
    <source>
        <dbReference type="Proteomes" id="UP000446786"/>
    </source>
</evidence>
<reference evidence="2 3" key="1">
    <citation type="submission" date="2019-12" db="EMBL/GenBank/DDBJ databases">
        <title>Genomic-based taxomic classification of the family Erythrobacteraceae.</title>
        <authorList>
            <person name="Xu L."/>
        </authorList>
    </citation>
    <scope>NUCLEOTIDE SEQUENCE [LARGE SCALE GENOMIC DNA]</scope>
    <source>
        <strain evidence="2 3">JCM 16677</strain>
    </source>
</reference>
<gene>
    <name evidence="2" type="ORF">GRI94_10625</name>
</gene>
<feature type="region of interest" description="Disordered" evidence="1">
    <location>
        <begin position="87"/>
        <end position="109"/>
    </location>
</feature>
<dbReference type="AlphaFoldDB" id="A0A845ATX2"/>
<proteinExistence type="predicted"/>
<keyword evidence="3" id="KW-1185">Reference proteome</keyword>
<name>A0A845ATX2_9SPHN</name>
<comment type="caution">
    <text evidence="2">The sequence shown here is derived from an EMBL/GenBank/DDBJ whole genome shotgun (WGS) entry which is preliminary data.</text>
</comment>
<evidence type="ECO:0000256" key="1">
    <source>
        <dbReference type="SAM" id="MobiDB-lite"/>
    </source>
</evidence>
<organism evidence="2 3">
    <name type="scientific">Parerythrobacter jejuensis</name>
    <dbReference type="NCBI Taxonomy" id="795812"/>
    <lineage>
        <taxon>Bacteria</taxon>
        <taxon>Pseudomonadati</taxon>
        <taxon>Pseudomonadota</taxon>
        <taxon>Alphaproteobacteria</taxon>
        <taxon>Sphingomonadales</taxon>
        <taxon>Erythrobacteraceae</taxon>
        <taxon>Parerythrobacter</taxon>
    </lineage>
</organism>